<evidence type="ECO:0000313" key="2">
    <source>
        <dbReference type="Proteomes" id="UP000605253"/>
    </source>
</evidence>
<reference evidence="1" key="2">
    <citation type="submission" date="2020-09" db="EMBL/GenBank/DDBJ databases">
        <authorList>
            <person name="Sun Q."/>
            <person name="Zhou Y."/>
        </authorList>
    </citation>
    <scope>NUCLEOTIDE SEQUENCE</scope>
    <source>
        <strain evidence="1">CGMCC 1.12181</strain>
    </source>
</reference>
<dbReference type="RefSeq" id="WP_188363973.1">
    <property type="nucleotide sequence ID" value="NZ_BAABJF010000011.1"/>
</dbReference>
<protein>
    <recommendedName>
        <fullName evidence="3">DUF721 domain-containing protein</fullName>
    </recommendedName>
</protein>
<organism evidence="1 2">
    <name type="scientific">Marinicella pacifica</name>
    <dbReference type="NCBI Taxonomy" id="1171543"/>
    <lineage>
        <taxon>Bacteria</taxon>
        <taxon>Pseudomonadati</taxon>
        <taxon>Pseudomonadota</taxon>
        <taxon>Gammaproteobacteria</taxon>
        <taxon>Lysobacterales</taxon>
        <taxon>Marinicellaceae</taxon>
        <taxon>Marinicella</taxon>
    </lineage>
</organism>
<gene>
    <name evidence="1" type="ORF">GCM10011365_03830</name>
</gene>
<dbReference type="AlphaFoldDB" id="A0A917FK85"/>
<dbReference type="Proteomes" id="UP000605253">
    <property type="component" value="Unassembled WGS sequence"/>
</dbReference>
<sequence length="102" mass="11707">MSRTKKLQPLNERIAQDKSLSALIQRANHITDVNKRLQPMLPAPVKGLCQLANIRHEMAVFTCQNQAEAAKVRMFSRDILQILQKEYKISVKKLRVIVEQAL</sequence>
<dbReference type="EMBL" id="BMEO01000001">
    <property type="protein sequence ID" value="GGF86015.1"/>
    <property type="molecule type" value="Genomic_DNA"/>
</dbReference>
<keyword evidence="2" id="KW-1185">Reference proteome</keyword>
<comment type="caution">
    <text evidence="1">The sequence shown here is derived from an EMBL/GenBank/DDBJ whole genome shotgun (WGS) entry which is preliminary data.</text>
</comment>
<accession>A0A917FK85</accession>
<evidence type="ECO:0008006" key="3">
    <source>
        <dbReference type="Google" id="ProtNLM"/>
    </source>
</evidence>
<proteinExistence type="predicted"/>
<reference evidence="1" key="1">
    <citation type="journal article" date="2014" name="Int. J. Syst. Evol. Microbiol.">
        <title>Complete genome sequence of Corynebacterium casei LMG S-19264T (=DSM 44701T), isolated from a smear-ripened cheese.</title>
        <authorList>
            <consortium name="US DOE Joint Genome Institute (JGI-PGF)"/>
            <person name="Walter F."/>
            <person name="Albersmeier A."/>
            <person name="Kalinowski J."/>
            <person name="Ruckert C."/>
        </authorList>
    </citation>
    <scope>NUCLEOTIDE SEQUENCE</scope>
    <source>
        <strain evidence="1">CGMCC 1.12181</strain>
    </source>
</reference>
<evidence type="ECO:0000313" key="1">
    <source>
        <dbReference type="EMBL" id="GGF86015.1"/>
    </source>
</evidence>
<name>A0A917FK85_9GAMM</name>